<reference evidence="3 4" key="1">
    <citation type="submission" date="2009-01" db="EMBL/GenBank/DDBJ databases">
        <authorList>
            <person name="Fulton L."/>
            <person name="Clifton S."/>
            <person name="Fulton B."/>
            <person name="Xu J."/>
            <person name="Minx P."/>
            <person name="Pepin K.H."/>
            <person name="Johnson M."/>
            <person name="Bhonagiri V."/>
            <person name="Nash W.E."/>
            <person name="Mardis E.R."/>
            <person name="Wilson R.K."/>
        </authorList>
    </citation>
    <scope>NUCLEOTIDE SEQUENCE [LARGE SCALE GENOMIC DNA]</scope>
    <source>
        <strain evidence="3 4">DSM 5476</strain>
    </source>
</reference>
<reference evidence="3 4" key="2">
    <citation type="submission" date="2009-02" db="EMBL/GenBank/DDBJ databases">
        <title>Draft genome sequence of Clostridium methylpentosum (DSM 5476).</title>
        <authorList>
            <person name="Sudarsanam P."/>
            <person name="Ley R."/>
            <person name="Guruge J."/>
            <person name="Turnbaugh P.J."/>
            <person name="Mahowald M."/>
            <person name="Liep D."/>
            <person name="Gordon J."/>
        </authorList>
    </citation>
    <scope>NUCLEOTIDE SEQUENCE [LARGE SCALE GENOMIC DNA]</scope>
    <source>
        <strain evidence="3 4">DSM 5476</strain>
    </source>
</reference>
<comment type="caution">
    <text evidence="3">The sequence shown here is derived from an EMBL/GenBank/DDBJ whole genome shotgun (WGS) entry which is preliminary data.</text>
</comment>
<keyword evidence="1" id="KW-0472">Membrane</keyword>
<name>C0EA10_9FIRM</name>
<dbReference type="eggNOG" id="ENOG502ZQ7D">
    <property type="taxonomic scope" value="Bacteria"/>
</dbReference>
<keyword evidence="1" id="KW-1133">Transmembrane helix</keyword>
<keyword evidence="1" id="KW-0812">Transmembrane</keyword>
<dbReference type="InterPro" id="IPR025588">
    <property type="entry name" value="YcxB-like_C"/>
</dbReference>
<protein>
    <recommendedName>
        <fullName evidence="2">YcxB-like C-terminal domain-containing protein</fullName>
    </recommendedName>
</protein>
<feature type="transmembrane region" description="Helical" evidence="1">
    <location>
        <begin position="69"/>
        <end position="88"/>
    </location>
</feature>
<gene>
    <name evidence="3" type="ORF">CLOSTMETH_00664</name>
</gene>
<evidence type="ECO:0000313" key="3">
    <source>
        <dbReference type="EMBL" id="EEG31629.1"/>
    </source>
</evidence>
<dbReference type="STRING" id="537013.CLOSTMETH_00664"/>
<feature type="domain" description="YcxB-like C-terminal" evidence="2">
    <location>
        <begin position="136"/>
        <end position="196"/>
    </location>
</feature>
<evidence type="ECO:0000256" key="1">
    <source>
        <dbReference type="SAM" id="Phobius"/>
    </source>
</evidence>
<dbReference type="AlphaFoldDB" id="C0EA10"/>
<evidence type="ECO:0000313" key="4">
    <source>
        <dbReference type="Proteomes" id="UP000003340"/>
    </source>
</evidence>
<proteinExistence type="predicted"/>
<dbReference type="Pfam" id="PF14317">
    <property type="entry name" value="YcxB"/>
    <property type="match status" value="1"/>
</dbReference>
<dbReference type="HOGENOM" id="CLU_1308333_0_0_9"/>
<accession>C0EA10</accession>
<sequence length="210" mass="24560">MDHEEKNKAETGAVEPADQQELAAVLPEEEEYQDPSSQPHVDVVYNLTEDEVRSGLYAFQKKVLYKRNIVYTVVFSVFFLLYVIDILFRNSRSAFHYVGLVLCIVVLVFLWVNPRRHREQLAKAMATVEDDFTMTIYKEYIWVQQENGGFRIMFNDPKVFILQDSDKFIIGIGREQIFLLPKRCLDAEQLNQITEFFSGLGERFTNLKQD</sequence>
<dbReference type="Proteomes" id="UP000003340">
    <property type="component" value="Unassembled WGS sequence"/>
</dbReference>
<feature type="transmembrane region" description="Helical" evidence="1">
    <location>
        <begin position="94"/>
        <end position="113"/>
    </location>
</feature>
<evidence type="ECO:0000259" key="2">
    <source>
        <dbReference type="Pfam" id="PF14317"/>
    </source>
</evidence>
<dbReference type="EMBL" id="ACEC01000026">
    <property type="protein sequence ID" value="EEG31629.1"/>
    <property type="molecule type" value="Genomic_DNA"/>
</dbReference>
<keyword evidence="4" id="KW-1185">Reference proteome</keyword>
<organism evidence="3 4">
    <name type="scientific">[Clostridium] methylpentosum DSM 5476</name>
    <dbReference type="NCBI Taxonomy" id="537013"/>
    <lineage>
        <taxon>Bacteria</taxon>
        <taxon>Bacillati</taxon>
        <taxon>Bacillota</taxon>
        <taxon>Clostridia</taxon>
        <taxon>Eubacteriales</taxon>
        <taxon>Oscillospiraceae</taxon>
        <taxon>Oscillospiraceae incertae sedis</taxon>
    </lineage>
</organism>